<evidence type="ECO:0000259" key="3">
    <source>
        <dbReference type="Pfam" id="PF00501"/>
    </source>
</evidence>
<accession>A0A1H8QTT4</accession>
<dbReference type="PROSITE" id="PS00455">
    <property type="entry name" value="AMP_BINDING"/>
    <property type="match status" value="1"/>
</dbReference>
<dbReference type="InterPro" id="IPR000873">
    <property type="entry name" value="AMP-dep_synth/lig_dom"/>
</dbReference>
<keyword evidence="2" id="KW-0436">Ligase</keyword>
<evidence type="ECO:0000259" key="4">
    <source>
        <dbReference type="Pfam" id="PF13193"/>
    </source>
</evidence>
<evidence type="ECO:0000313" key="5">
    <source>
        <dbReference type="EMBL" id="SEO57223.1"/>
    </source>
</evidence>
<evidence type="ECO:0000256" key="1">
    <source>
        <dbReference type="ARBA" id="ARBA00006432"/>
    </source>
</evidence>
<dbReference type="InterPro" id="IPR025110">
    <property type="entry name" value="AMP-bd_C"/>
</dbReference>
<dbReference type="AlphaFoldDB" id="A0A1H8QTT4"/>
<evidence type="ECO:0000313" key="6">
    <source>
        <dbReference type="Proteomes" id="UP000181951"/>
    </source>
</evidence>
<dbReference type="Pfam" id="PF00501">
    <property type="entry name" value="AMP-binding"/>
    <property type="match status" value="1"/>
</dbReference>
<dbReference type="InterPro" id="IPR045851">
    <property type="entry name" value="AMP-bd_C_sf"/>
</dbReference>
<dbReference type="PANTHER" id="PTHR43767">
    <property type="entry name" value="LONG-CHAIN-FATTY-ACID--COA LIGASE"/>
    <property type="match status" value="1"/>
</dbReference>
<dbReference type="SUPFAM" id="SSF56801">
    <property type="entry name" value="Acetyl-CoA synthetase-like"/>
    <property type="match status" value="1"/>
</dbReference>
<dbReference type="Proteomes" id="UP000181951">
    <property type="component" value="Unassembled WGS sequence"/>
</dbReference>
<dbReference type="Gene3D" id="3.40.50.12780">
    <property type="entry name" value="N-terminal domain of ligase-like"/>
    <property type="match status" value="1"/>
</dbReference>
<feature type="domain" description="AMP-binding enzyme C-terminal" evidence="4">
    <location>
        <begin position="462"/>
        <end position="536"/>
    </location>
</feature>
<dbReference type="Gene3D" id="3.30.300.30">
    <property type="match status" value="1"/>
</dbReference>
<protein>
    <submittedName>
        <fullName evidence="5">Fatty-acyl-CoA synthase</fullName>
    </submittedName>
</protein>
<dbReference type="RefSeq" id="WP_069467468.1">
    <property type="nucleotide sequence ID" value="NZ_FODD01000031.1"/>
</dbReference>
<dbReference type="FunFam" id="3.30.300.30:FF:000008">
    <property type="entry name" value="2,3-dihydroxybenzoate-AMP ligase"/>
    <property type="match status" value="1"/>
</dbReference>
<dbReference type="STRING" id="310780.SAMN05216267_103135"/>
<dbReference type="InterPro" id="IPR050237">
    <property type="entry name" value="ATP-dep_AMP-bd_enzyme"/>
</dbReference>
<name>A0A1H8QTT4_9ACTN</name>
<dbReference type="EMBL" id="FODD01000031">
    <property type="protein sequence ID" value="SEO57223.1"/>
    <property type="molecule type" value="Genomic_DNA"/>
</dbReference>
<dbReference type="OrthoDB" id="9803968at2"/>
<keyword evidence="6" id="KW-1185">Reference proteome</keyword>
<dbReference type="Pfam" id="PF13193">
    <property type="entry name" value="AMP-binding_C"/>
    <property type="match status" value="1"/>
</dbReference>
<feature type="domain" description="AMP-dependent synthetase/ligase" evidence="3">
    <location>
        <begin position="35"/>
        <end position="406"/>
    </location>
</feature>
<comment type="similarity">
    <text evidence="1">Belongs to the ATP-dependent AMP-binding enzyme family.</text>
</comment>
<dbReference type="CDD" id="cd12119">
    <property type="entry name" value="ttLC_FACS_AlkK_like"/>
    <property type="match status" value="1"/>
</dbReference>
<proteinExistence type="inferred from homology"/>
<dbReference type="InterPro" id="IPR042099">
    <property type="entry name" value="ANL_N_sf"/>
</dbReference>
<evidence type="ECO:0000256" key="2">
    <source>
        <dbReference type="ARBA" id="ARBA00022598"/>
    </source>
</evidence>
<organism evidence="5 6">
    <name type="scientific">Actinacidiphila rubida</name>
    <dbReference type="NCBI Taxonomy" id="310780"/>
    <lineage>
        <taxon>Bacteria</taxon>
        <taxon>Bacillati</taxon>
        <taxon>Actinomycetota</taxon>
        <taxon>Actinomycetes</taxon>
        <taxon>Kitasatosporales</taxon>
        <taxon>Streptomycetaceae</taxon>
        <taxon>Actinacidiphila</taxon>
    </lineage>
</organism>
<dbReference type="PANTHER" id="PTHR43767:SF11">
    <property type="entry name" value="MEDIUM-CHAIN-FATTY-ACID--COA LIGASE"/>
    <property type="match status" value="1"/>
</dbReference>
<dbReference type="NCBIfam" id="NF004837">
    <property type="entry name" value="PRK06187.1"/>
    <property type="match status" value="1"/>
</dbReference>
<sequence>MLSTMQDVPLTVTRILAHGSLVHGRSTVTTWTGDGAPQRRTFREIGDRAVQLAHALRDTLGVGRGDRVATLMWNNAEHLEAYLAIPSMGAVLHTLNLRLPADQLTFIVNHAADRVILVNGSLLPLLAPLLPQLDPVEDVVVVGPGDLSLLDTGAADGTARRPRVHAYEDLLAGRPTHYDWPELDEREAAAMCYTSGTTGDPKGVVYSHRSVYLHSLQVTTAESMGLTSHDTSLPVVPMFHVNAWGIPHAAFMAGINLLMPDRFLQAAPLAEMIESERPTHAAAVPTIWQGLLAELVAKPRDVTSLQQVTIGGSACPPSLMKAFDEQLGVRLCHAWGMTETSPLGTIAQPPAGVTPEEEWAYRITQGRFPASVEARLIGPDGSVMPWDGASAGELEVRGPWIAAAYYGGAGEEPLRPEDKFSPDGWLRTGDVGVISEDGYLTLTDRAKDVIKSGGEWISSVDLENHLMAHPDIAEAAVVAVPDERWGERPLATVVLREGATTDYAALRDFLEARVAHWQVPERWAVVATVPKTSVGKFDKKVIRRDYADGHIEVTHLS</sequence>
<reference evidence="5 6" key="1">
    <citation type="submission" date="2016-10" db="EMBL/GenBank/DDBJ databases">
        <authorList>
            <person name="de Groot N.N."/>
        </authorList>
    </citation>
    <scope>NUCLEOTIDE SEQUENCE [LARGE SCALE GENOMIC DNA]</scope>
    <source>
        <strain evidence="5 6">CGMCC 4.2026</strain>
    </source>
</reference>
<dbReference type="InterPro" id="IPR020845">
    <property type="entry name" value="AMP-binding_CS"/>
</dbReference>
<dbReference type="GO" id="GO:0016877">
    <property type="term" value="F:ligase activity, forming carbon-sulfur bonds"/>
    <property type="evidence" value="ECO:0007669"/>
    <property type="project" value="UniProtKB-ARBA"/>
</dbReference>
<gene>
    <name evidence="5" type="ORF">SAMN05216267_103135</name>
</gene>